<name>A0ABW2BYP8_9PSEU</name>
<reference evidence="3" key="1">
    <citation type="journal article" date="2019" name="Int. J. Syst. Evol. Microbiol.">
        <title>The Global Catalogue of Microorganisms (GCM) 10K type strain sequencing project: providing services to taxonomists for standard genome sequencing and annotation.</title>
        <authorList>
            <consortium name="The Broad Institute Genomics Platform"/>
            <consortium name="The Broad Institute Genome Sequencing Center for Infectious Disease"/>
            <person name="Wu L."/>
            <person name="Ma J."/>
        </authorList>
    </citation>
    <scope>NUCLEOTIDE SEQUENCE [LARGE SCALE GENOMIC DNA]</scope>
    <source>
        <strain evidence="3">KCTC 32255</strain>
    </source>
</reference>
<dbReference type="Proteomes" id="UP001596337">
    <property type="component" value="Unassembled WGS sequence"/>
</dbReference>
<dbReference type="EMBL" id="JBHSXX010000001">
    <property type="protein sequence ID" value="MFC6868071.1"/>
    <property type="molecule type" value="Genomic_DNA"/>
</dbReference>
<dbReference type="InterPro" id="IPR045713">
    <property type="entry name" value="DUF6069"/>
</dbReference>
<evidence type="ECO:0000313" key="3">
    <source>
        <dbReference type="Proteomes" id="UP001596337"/>
    </source>
</evidence>
<keyword evidence="3" id="KW-1185">Reference proteome</keyword>
<keyword evidence="1" id="KW-0812">Transmembrane</keyword>
<dbReference type="Pfam" id="PF19545">
    <property type="entry name" value="DUF6069"/>
    <property type="match status" value="1"/>
</dbReference>
<evidence type="ECO:0000256" key="1">
    <source>
        <dbReference type="SAM" id="Phobius"/>
    </source>
</evidence>
<keyword evidence="1" id="KW-1133">Transmembrane helix</keyword>
<feature type="transmembrane region" description="Helical" evidence="1">
    <location>
        <begin position="44"/>
        <end position="66"/>
    </location>
</feature>
<organism evidence="2 3">
    <name type="scientific">Haloechinothrix salitolerans</name>
    <dbReference type="NCBI Taxonomy" id="926830"/>
    <lineage>
        <taxon>Bacteria</taxon>
        <taxon>Bacillati</taxon>
        <taxon>Actinomycetota</taxon>
        <taxon>Actinomycetes</taxon>
        <taxon>Pseudonocardiales</taxon>
        <taxon>Pseudonocardiaceae</taxon>
        <taxon>Haloechinothrix</taxon>
    </lineage>
</organism>
<feature type="transmembrane region" description="Helical" evidence="1">
    <location>
        <begin position="7"/>
        <end position="24"/>
    </location>
</feature>
<protein>
    <submittedName>
        <fullName evidence="2">DUF6069 family protein</fullName>
    </submittedName>
</protein>
<feature type="transmembrane region" description="Helical" evidence="1">
    <location>
        <begin position="73"/>
        <end position="95"/>
    </location>
</feature>
<proteinExistence type="predicted"/>
<accession>A0ABW2BYP8</accession>
<sequence length="130" mass="13424">MTWWQAIAAGVIVSVVANLVVYLVGKAAGASFLLIDNGNPTQIAAVDVIISAAAPLAIGTALAVLVSRWWRPVLRVAQVVAAVLALLTIAGPAMAETDTATLVSLGLMHVLAGAIAVAVLEIIHRSRRRV</sequence>
<keyword evidence="1" id="KW-0472">Membrane</keyword>
<feature type="transmembrane region" description="Helical" evidence="1">
    <location>
        <begin position="101"/>
        <end position="123"/>
    </location>
</feature>
<comment type="caution">
    <text evidence="2">The sequence shown here is derived from an EMBL/GenBank/DDBJ whole genome shotgun (WGS) entry which is preliminary data.</text>
</comment>
<evidence type="ECO:0000313" key="2">
    <source>
        <dbReference type="EMBL" id="MFC6868071.1"/>
    </source>
</evidence>
<gene>
    <name evidence="2" type="ORF">ACFQGD_13065</name>
</gene>
<dbReference type="RefSeq" id="WP_390221054.1">
    <property type="nucleotide sequence ID" value="NZ_JBHSXX010000001.1"/>
</dbReference>